<sequence>MELHRGAVHQAAFTESDVESNLPWGPRRRRERRKACHCWIRATLSGSEGNVAVACAVRTPLCRRNWTWGALDLTRPAQPLRLP</sequence>
<evidence type="ECO:0000313" key="1">
    <source>
        <dbReference type="EMBL" id="JAE29913.1"/>
    </source>
</evidence>
<reference evidence="1" key="2">
    <citation type="journal article" date="2015" name="Data Brief">
        <title>Shoot transcriptome of the giant reed, Arundo donax.</title>
        <authorList>
            <person name="Barrero R.A."/>
            <person name="Guerrero F.D."/>
            <person name="Moolhuijzen P."/>
            <person name="Goolsby J.A."/>
            <person name="Tidwell J."/>
            <person name="Bellgard S.E."/>
            <person name="Bellgard M.I."/>
        </authorList>
    </citation>
    <scope>NUCLEOTIDE SEQUENCE</scope>
    <source>
        <tissue evidence="1">Shoot tissue taken approximately 20 cm above the soil surface</tissue>
    </source>
</reference>
<protein>
    <submittedName>
        <fullName evidence="1">Uncharacterized protein</fullName>
    </submittedName>
</protein>
<organism evidence="1">
    <name type="scientific">Arundo donax</name>
    <name type="common">Giant reed</name>
    <name type="synonym">Donax arundinaceus</name>
    <dbReference type="NCBI Taxonomy" id="35708"/>
    <lineage>
        <taxon>Eukaryota</taxon>
        <taxon>Viridiplantae</taxon>
        <taxon>Streptophyta</taxon>
        <taxon>Embryophyta</taxon>
        <taxon>Tracheophyta</taxon>
        <taxon>Spermatophyta</taxon>
        <taxon>Magnoliopsida</taxon>
        <taxon>Liliopsida</taxon>
        <taxon>Poales</taxon>
        <taxon>Poaceae</taxon>
        <taxon>PACMAD clade</taxon>
        <taxon>Arundinoideae</taxon>
        <taxon>Arundineae</taxon>
        <taxon>Arundo</taxon>
    </lineage>
</organism>
<dbReference type="EMBL" id="GBRH01167983">
    <property type="protein sequence ID" value="JAE29913.1"/>
    <property type="molecule type" value="Transcribed_RNA"/>
</dbReference>
<proteinExistence type="predicted"/>
<reference evidence="1" key="1">
    <citation type="submission" date="2014-09" db="EMBL/GenBank/DDBJ databases">
        <authorList>
            <person name="Magalhaes I.L.F."/>
            <person name="Oliveira U."/>
            <person name="Santos F.R."/>
            <person name="Vidigal T.H.D.A."/>
            <person name="Brescovit A.D."/>
            <person name="Santos A.J."/>
        </authorList>
    </citation>
    <scope>NUCLEOTIDE SEQUENCE</scope>
    <source>
        <tissue evidence="1">Shoot tissue taken approximately 20 cm above the soil surface</tissue>
    </source>
</reference>
<dbReference type="AlphaFoldDB" id="A0A0A9HAH7"/>
<accession>A0A0A9HAH7</accession>
<name>A0A0A9HAH7_ARUDO</name>